<keyword evidence="1 2" id="KW-0238">DNA-binding</keyword>
<dbReference type="InterPro" id="IPR009057">
    <property type="entry name" value="Homeodomain-like_sf"/>
</dbReference>
<dbReference type="EMBL" id="FOJN01000017">
    <property type="protein sequence ID" value="SFA61149.1"/>
    <property type="molecule type" value="Genomic_DNA"/>
</dbReference>
<dbReference type="PANTHER" id="PTHR30055">
    <property type="entry name" value="HTH-TYPE TRANSCRIPTIONAL REGULATOR RUTR"/>
    <property type="match status" value="1"/>
</dbReference>
<evidence type="ECO:0000259" key="3">
    <source>
        <dbReference type="PROSITE" id="PS50977"/>
    </source>
</evidence>
<dbReference type="PROSITE" id="PS50977">
    <property type="entry name" value="HTH_TETR_2"/>
    <property type="match status" value="1"/>
</dbReference>
<sequence>MVRQRMTRANRRRQLLDLAWTLVREDGADALTLGRLADVAGVTKPVVYDHFSTRAGLVVAMFEEYDAEQSAALDAAVAEVGDGGVVHTARAIAVSYVDCVVRHGRELAGVAAALEGSTELADYKRRADQAYADQCRRILAQHTRTGDVSTPAMVGMLGAADAVSAAAAEGTLTVEEAYDEVSAVIVSVVERS</sequence>
<dbReference type="GO" id="GO:0000976">
    <property type="term" value="F:transcription cis-regulatory region binding"/>
    <property type="evidence" value="ECO:0007669"/>
    <property type="project" value="TreeGrafter"/>
</dbReference>
<evidence type="ECO:0000313" key="4">
    <source>
        <dbReference type="EMBL" id="SFA61149.1"/>
    </source>
</evidence>
<dbReference type="Pfam" id="PF00440">
    <property type="entry name" value="TetR_N"/>
    <property type="match status" value="1"/>
</dbReference>
<accession>A0A1I0UAP4</accession>
<evidence type="ECO:0000256" key="2">
    <source>
        <dbReference type="PROSITE-ProRule" id="PRU00335"/>
    </source>
</evidence>
<dbReference type="InterPro" id="IPR050109">
    <property type="entry name" value="HTH-type_TetR-like_transc_reg"/>
</dbReference>
<dbReference type="InterPro" id="IPR001647">
    <property type="entry name" value="HTH_TetR"/>
</dbReference>
<dbReference type="Proteomes" id="UP000182054">
    <property type="component" value="Unassembled WGS sequence"/>
</dbReference>
<evidence type="ECO:0000313" key="5">
    <source>
        <dbReference type="Proteomes" id="UP000182054"/>
    </source>
</evidence>
<gene>
    <name evidence="4" type="ORF">SAMN05444374_1172</name>
</gene>
<dbReference type="PANTHER" id="PTHR30055:SF223">
    <property type="entry name" value="HTH-TYPE TRANSCRIPTIONAL REGULATOR UIDR"/>
    <property type="match status" value="1"/>
</dbReference>
<feature type="DNA-binding region" description="H-T-H motif" evidence="2">
    <location>
        <begin position="32"/>
        <end position="51"/>
    </location>
</feature>
<proteinExistence type="predicted"/>
<protein>
    <submittedName>
        <fullName evidence="4">Transcriptional regulator, TetR family</fullName>
    </submittedName>
</protein>
<feature type="domain" description="HTH tetR-type" evidence="3">
    <location>
        <begin position="9"/>
        <end position="69"/>
    </location>
</feature>
<name>A0A1I0UAP4_9NOCA</name>
<dbReference type="OrthoDB" id="70491at2"/>
<evidence type="ECO:0000256" key="1">
    <source>
        <dbReference type="ARBA" id="ARBA00023125"/>
    </source>
</evidence>
<dbReference type="SUPFAM" id="SSF46689">
    <property type="entry name" value="Homeodomain-like"/>
    <property type="match status" value="1"/>
</dbReference>
<dbReference type="AlphaFoldDB" id="A0A1I0UAP4"/>
<organism evidence="4 5">
    <name type="scientific">Rhodococcoides kroppenstedtii</name>
    <dbReference type="NCBI Taxonomy" id="293050"/>
    <lineage>
        <taxon>Bacteria</taxon>
        <taxon>Bacillati</taxon>
        <taxon>Actinomycetota</taxon>
        <taxon>Actinomycetes</taxon>
        <taxon>Mycobacteriales</taxon>
        <taxon>Nocardiaceae</taxon>
        <taxon>Rhodococcoides</taxon>
    </lineage>
</organism>
<dbReference type="GO" id="GO:0003700">
    <property type="term" value="F:DNA-binding transcription factor activity"/>
    <property type="evidence" value="ECO:0007669"/>
    <property type="project" value="TreeGrafter"/>
</dbReference>
<dbReference type="Gene3D" id="1.10.357.10">
    <property type="entry name" value="Tetracycline Repressor, domain 2"/>
    <property type="match status" value="1"/>
</dbReference>
<dbReference type="PRINTS" id="PR00455">
    <property type="entry name" value="HTHTETR"/>
</dbReference>
<reference evidence="4 5" key="1">
    <citation type="submission" date="2016-10" db="EMBL/GenBank/DDBJ databases">
        <authorList>
            <person name="de Groot N.N."/>
        </authorList>
    </citation>
    <scope>NUCLEOTIDE SEQUENCE [LARGE SCALE GENOMIC DNA]</scope>
    <source>
        <strain evidence="4 5">DSM 44908</strain>
    </source>
</reference>